<proteinExistence type="predicted"/>
<dbReference type="Proteomes" id="UP000789920">
    <property type="component" value="Unassembled WGS sequence"/>
</dbReference>
<accession>A0ACA9SGP1</accession>
<keyword evidence="2" id="KW-1185">Reference proteome</keyword>
<name>A0ACA9SGP1_9GLOM</name>
<comment type="caution">
    <text evidence="1">The sequence shown here is derived from an EMBL/GenBank/DDBJ whole genome shotgun (WGS) entry which is preliminary data.</text>
</comment>
<protein>
    <submittedName>
        <fullName evidence="1">4661_t:CDS:1</fullName>
    </submittedName>
</protein>
<dbReference type="EMBL" id="CAJVQC010122106">
    <property type="protein sequence ID" value="CAG8838942.1"/>
    <property type="molecule type" value="Genomic_DNA"/>
</dbReference>
<organism evidence="1 2">
    <name type="scientific">Racocetra persica</name>
    <dbReference type="NCBI Taxonomy" id="160502"/>
    <lineage>
        <taxon>Eukaryota</taxon>
        <taxon>Fungi</taxon>
        <taxon>Fungi incertae sedis</taxon>
        <taxon>Mucoromycota</taxon>
        <taxon>Glomeromycotina</taxon>
        <taxon>Glomeromycetes</taxon>
        <taxon>Diversisporales</taxon>
        <taxon>Gigasporaceae</taxon>
        <taxon>Racocetra</taxon>
    </lineage>
</organism>
<feature type="non-terminal residue" evidence="1">
    <location>
        <position position="1"/>
    </location>
</feature>
<evidence type="ECO:0000313" key="2">
    <source>
        <dbReference type="Proteomes" id="UP000789920"/>
    </source>
</evidence>
<evidence type="ECO:0000313" key="1">
    <source>
        <dbReference type="EMBL" id="CAG8838942.1"/>
    </source>
</evidence>
<reference evidence="1" key="1">
    <citation type="submission" date="2021-06" db="EMBL/GenBank/DDBJ databases">
        <authorList>
            <person name="Kallberg Y."/>
            <person name="Tangrot J."/>
            <person name="Rosling A."/>
        </authorList>
    </citation>
    <scope>NUCLEOTIDE SEQUENCE</scope>
    <source>
        <strain evidence="1">MA461A</strain>
    </source>
</reference>
<gene>
    <name evidence="1" type="ORF">RPERSI_LOCUS30861</name>
</gene>
<feature type="non-terminal residue" evidence="1">
    <location>
        <position position="248"/>
    </location>
</feature>
<sequence>KVEPLIKEQAKQDEKQEIEQEEIVEDTVQNITIEANDTLSSPVGEISHVHKPIQKMDDTEEFGAEEITQDDLEIQPTSEEIVNFEVIQKNNAPVIANQGREIVQGASKDIQVKELESKKIMIKDKSNEIVVNDSFSTIVLDDSIYKEDHDTIDKSQNESHEDSLTTELAKDHEHNDSFSTIVLDDSIYKEDHDTIDKSQNESHEDSLTTELAKAHEHGTFTSDLIKDHAETLVNLMDNENDEKASEEI</sequence>